<accession>A0AAU7SZY9</accession>
<protein>
    <recommendedName>
        <fullName evidence="2">Mannuronan 5-epimerase</fullName>
    </recommendedName>
</protein>
<dbReference type="InterPro" id="IPR012334">
    <property type="entry name" value="Pectin_lyas_fold"/>
</dbReference>
<reference evidence="1" key="1">
    <citation type="submission" date="2024-06" db="EMBL/GenBank/DDBJ databases">
        <authorList>
            <person name="Song Z."/>
        </authorList>
    </citation>
    <scope>NUCLEOTIDE SEQUENCE</scope>
    <source>
        <strain evidence="1">A1-4-2</strain>
    </source>
</reference>
<dbReference type="Gene3D" id="2.160.20.10">
    <property type="entry name" value="Single-stranded right-handed beta-helix, Pectin lyase-like"/>
    <property type="match status" value="1"/>
</dbReference>
<evidence type="ECO:0008006" key="2">
    <source>
        <dbReference type="Google" id="ProtNLM"/>
    </source>
</evidence>
<name>A0AAU7SZY9_9GAMM</name>
<proteinExistence type="predicted"/>
<dbReference type="RefSeq" id="WP_349929187.1">
    <property type="nucleotide sequence ID" value="NZ_CP157981.1"/>
</dbReference>
<dbReference type="SUPFAM" id="SSF51126">
    <property type="entry name" value="Pectin lyase-like"/>
    <property type="match status" value="1"/>
</dbReference>
<gene>
    <name evidence="1" type="ORF">ABJ384_04895</name>
</gene>
<evidence type="ECO:0000313" key="1">
    <source>
        <dbReference type="EMBL" id="XBU16505.1"/>
    </source>
</evidence>
<sequence length="629" mass="68302">MANLEVQPGWPAVRQLENEELAWGGVNGNMNEQAKALAARTELLKSEKASNKKVIRDNETIYDYGAIGDGIFHTVEEWYTAASNYYNPKYNGLADVQADYPFVTDKDFSIDQAAILKLANKRASTGGGSVDLSIGEFVIKPVNDGPCLKMPGKVTLAGRGDDTILHEITPIDDQPTTSVWWDLVQFSGTETVGGGVKDLTVKHTGGRRNNTASLATRGGATRQKYRNINFESTIGSSIVIEGLVSSPKPTFCKVHGITSKPTSRHSVYISGATNNDIRGNTIYLSALEGIAQRGTAQNNIDDNDFIGVEGVRIHAVVLAQPPSGSAYKYRGLRLKGNRGHNLFGAGFYGQGNGCELYDSDVSGNDWDLAVTDPLVTDHHMMFYRTYRTKISNNTCRGGRNRGIMFYGCAKNDVHSNTVYNVIGSGTASVGAIGLFSYKDIDNVTYYSTDNKLIGNNIIDDRSTPLMKIGVQMGAGCIRNLVSKTEFEGIQTKIDSADGLSNQYVGETLNKLLFSLPSMTTGTNTSTDMSFAGGNLLSYVNREVFIKSFRLAVQQLTISGTATARLYKNGSLLMANVFTADNLSKTRIIHYQPGQYLLNPGDTINLKIETESLTSGQSSLSFAVEIELAQ</sequence>
<dbReference type="EMBL" id="CP157981">
    <property type="protein sequence ID" value="XBU16505.1"/>
    <property type="molecule type" value="Genomic_DNA"/>
</dbReference>
<organism evidence="1">
    <name type="scientific">Acinetobacter sp. A1-4-2</name>
    <dbReference type="NCBI Taxonomy" id="3156489"/>
    <lineage>
        <taxon>Bacteria</taxon>
        <taxon>Pseudomonadati</taxon>
        <taxon>Pseudomonadota</taxon>
        <taxon>Gammaproteobacteria</taxon>
        <taxon>Moraxellales</taxon>
        <taxon>Moraxellaceae</taxon>
        <taxon>Acinetobacter</taxon>
    </lineage>
</organism>
<dbReference type="InterPro" id="IPR011050">
    <property type="entry name" value="Pectin_lyase_fold/virulence"/>
</dbReference>
<dbReference type="AlphaFoldDB" id="A0AAU7SZY9"/>